<proteinExistence type="predicted"/>
<name>A0A0E9R3T6_ANGAN</name>
<protein>
    <submittedName>
        <fullName evidence="1">Uncharacterized protein</fullName>
    </submittedName>
</protein>
<accession>A0A0E9R3T6</accession>
<evidence type="ECO:0000313" key="1">
    <source>
        <dbReference type="EMBL" id="JAH23155.1"/>
    </source>
</evidence>
<dbReference type="EMBL" id="GBXM01085422">
    <property type="protein sequence ID" value="JAH23155.1"/>
    <property type="molecule type" value="Transcribed_RNA"/>
</dbReference>
<dbReference type="AlphaFoldDB" id="A0A0E9R3T6"/>
<organism evidence="1">
    <name type="scientific">Anguilla anguilla</name>
    <name type="common">European freshwater eel</name>
    <name type="synonym">Muraena anguilla</name>
    <dbReference type="NCBI Taxonomy" id="7936"/>
    <lineage>
        <taxon>Eukaryota</taxon>
        <taxon>Metazoa</taxon>
        <taxon>Chordata</taxon>
        <taxon>Craniata</taxon>
        <taxon>Vertebrata</taxon>
        <taxon>Euteleostomi</taxon>
        <taxon>Actinopterygii</taxon>
        <taxon>Neopterygii</taxon>
        <taxon>Teleostei</taxon>
        <taxon>Anguilliformes</taxon>
        <taxon>Anguillidae</taxon>
        <taxon>Anguilla</taxon>
    </lineage>
</organism>
<reference evidence="1" key="1">
    <citation type="submission" date="2014-11" db="EMBL/GenBank/DDBJ databases">
        <authorList>
            <person name="Amaro Gonzalez C."/>
        </authorList>
    </citation>
    <scope>NUCLEOTIDE SEQUENCE</scope>
</reference>
<reference evidence="1" key="2">
    <citation type="journal article" date="2015" name="Fish Shellfish Immunol.">
        <title>Early steps in the European eel (Anguilla anguilla)-Vibrio vulnificus interaction in the gills: Role of the RtxA13 toxin.</title>
        <authorList>
            <person name="Callol A."/>
            <person name="Pajuelo D."/>
            <person name="Ebbesson L."/>
            <person name="Teles M."/>
            <person name="MacKenzie S."/>
            <person name="Amaro C."/>
        </authorList>
    </citation>
    <scope>NUCLEOTIDE SEQUENCE</scope>
</reference>
<sequence length="61" mass="6736">MQSFIIALIYVNKQHCFVQYTGGAGASPSFLWNYASSHGCWTCCVIALNTASCVVVHLYFL</sequence>